<dbReference type="Pfam" id="PF02450">
    <property type="entry name" value="LCAT"/>
    <property type="match status" value="1"/>
</dbReference>
<accession>A0A1E4TEF4</accession>
<dbReference type="GO" id="GO:0008374">
    <property type="term" value="F:O-acyltransferase activity"/>
    <property type="evidence" value="ECO:0007669"/>
    <property type="project" value="InterPro"/>
</dbReference>
<evidence type="ECO:0008006" key="3">
    <source>
        <dbReference type="Google" id="ProtNLM"/>
    </source>
</evidence>
<name>A0A1E4TEF4_9ASCO</name>
<dbReference type="GO" id="GO:0046027">
    <property type="term" value="F:phospholipid:diacylglycerol acyltransferase activity"/>
    <property type="evidence" value="ECO:0007669"/>
    <property type="project" value="EnsemblFungi"/>
</dbReference>
<dbReference type="AlphaFoldDB" id="A0A1E4TEF4"/>
<dbReference type="GO" id="GO:0005637">
    <property type="term" value="C:nuclear inner membrane"/>
    <property type="evidence" value="ECO:0007669"/>
    <property type="project" value="EnsemblFungi"/>
</dbReference>
<evidence type="ECO:0000313" key="2">
    <source>
        <dbReference type="Proteomes" id="UP000095023"/>
    </source>
</evidence>
<dbReference type="GO" id="GO:0055091">
    <property type="term" value="P:phospholipid homeostasis"/>
    <property type="evidence" value="ECO:0007669"/>
    <property type="project" value="EnsemblFungi"/>
</dbReference>
<dbReference type="InterPro" id="IPR003386">
    <property type="entry name" value="LACT/PDAT_acylTrfase"/>
</dbReference>
<dbReference type="GO" id="GO:0005811">
    <property type="term" value="C:lipid droplet"/>
    <property type="evidence" value="ECO:0007669"/>
    <property type="project" value="EnsemblFungi"/>
</dbReference>
<dbReference type="GO" id="GO:0006672">
    <property type="term" value="P:ceramide metabolic process"/>
    <property type="evidence" value="ECO:0007669"/>
    <property type="project" value="EnsemblFungi"/>
</dbReference>
<dbReference type="GO" id="GO:0140042">
    <property type="term" value="P:lipid droplet formation"/>
    <property type="evidence" value="ECO:0007669"/>
    <property type="project" value="EnsemblFungi"/>
</dbReference>
<dbReference type="InterPro" id="IPR029058">
    <property type="entry name" value="AB_hydrolase_fold"/>
</dbReference>
<dbReference type="GO" id="GO:0019432">
    <property type="term" value="P:triglyceride biosynthetic process"/>
    <property type="evidence" value="ECO:0007669"/>
    <property type="project" value="EnsemblFungi"/>
</dbReference>
<keyword evidence="2" id="KW-1185">Reference proteome</keyword>
<dbReference type="GO" id="GO:0097038">
    <property type="term" value="C:perinuclear endoplasmic reticulum"/>
    <property type="evidence" value="ECO:0007669"/>
    <property type="project" value="EnsemblFungi"/>
</dbReference>
<dbReference type="PANTHER" id="PTHR11440">
    <property type="entry name" value="LECITHIN-CHOLESTEROL ACYLTRANSFERASE-RELATED"/>
    <property type="match status" value="1"/>
</dbReference>
<dbReference type="OrthoDB" id="190846at2759"/>
<proteinExistence type="predicted"/>
<sequence>MISDIDMDYVSEMLYDWRSVLPASILSEAELINKEEQDRYDSSESFAVGFYLRSLNLTAKYPIITIPGVISTGLESWYVDDQPNACATKANFRQRLWGSWSMIKAMFMDKQCWLNQICLDPETGMDPPGAKLRAAQGFEASDFFITGYWIWNKLLENLAALHYDPNNMFSAAYDWRLAYSDIEKRDHYFTRMKTVIEHNLKFTGEKTILVSHSMGSQIAFYFMKWVEAEGYGNGGKRWVNDHIEAFVDISGCLLGTPKSIVALMSGEMRDTVQLNPLAVYGLEKFFSRSERAYMLRTFGGIPSMIPKGGSVVWGGIDSAPDDAPGQNNTFGKFIAFEKTIGELSSKNLTVEGAMETLFKVSPEWFKKRVLENYSWGLATTTKQLKANEKDPSKWTNPLEVALPYAPDMKLYHFYGIGKPTERSYWYEEIDNKTMFNLDLTIDKHRADSVLLGEGDGTISLLTHSICHIWKRPNSIYNPGGSKVTIVEMKHEPDLFDMRGGAKTAEHVDILGRGELNEMVIRVAAGKGDEIPDRIISNIEQYVEKMGI</sequence>
<dbReference type="EMBL" id="KV453842">
    <property type="protein sequence ID" value="ODV90140.1"/>
    <property type="molecule type" value="Genomic_DNA"/>
</dbReference>
<dbReference type="Gene3D" id="3.40.50.1820">
    <property type="entry name" value="alpha/beta hydrolase"/>
    <property type="match status" value="1"/>
</dbReference>
<protein>
    <recommendedName>
        <fullName evidence="3">Phospholipid:diacylglycerol acyltransferase</fullName>
    </recommendedName>
</protein>
<dbReference type="Proteomes" id="UP000095023">
    <property type="component" value="Unassembled WGS sequence"/>
</dbReference>
<dbReference type="GO" id="GO:0032541">
    <property type="term" value="C:cortical endoplasmic reticulum"/>
    <property type="evidence" value="ECO:0007669"/>
    <property type="project" value="EnsemblFungi"/>
</dbReference>
<reference evidence="2" key="1">
    <citation type="submission" date="2016-02" db="EMBL/GenBank/DDBJ databases">
        <title>Comparative genomics of biotechnologically important yeasts.</title>
        <authorList>
            <consortium name="DOE Joint Genome Institute"/>
            <person name="Riley R."/>
            <person name="Haridas S."/>
            <person name="Wolfe K.H."/>
            <person name="Lopes M.R."/>
            <person name="Hittinger C.T."/>
            <person name="Goker M."/>
            <person name="Salamov A."/>
            <person name="Wisecaver J."/>
            <person name="Long T.M."/>
            <person name="Aerts A.L."/>
            <person name="Barry K."/>
            <person name="Choi C."/>
            <person name="Clum A."/>
            <person name="Coughlan A.Y."/>
            <person name="Deshpande S."/>
            <person name="Douglass A.P."/>
            <person name="Hanson S.J."/>
            <person name="Klenk H.-P."/>
            <person name="Labutti K."/>
            <person name="Lapidus A."/>
            <person name="Lindquist E."/>
            <person name="Lipzen A."/>
            <person name="Meier-Kolthoff J.P."/>
            <person name="Ohm R.A."/>
            <person name="Otillar R.P."/>
            <person name="Pangilinan J."/>
            <person name="Peng Y."/>
            <person name="Rokas A."/>
            <person name="Rosa C.A."/>
            <person name="Scheuner C."/>
            <person name="Sibirny A.A."/>
            <person name="Slot J.C."/>
            <person name="Stielow J.B."/>
            <person name="Sun H."/>
            <person name="Kurtzman C.P."/>
            <person name="Blackwell M."/>
            <person name="Jeffries T.W."/>
            <person name="Grigoriev I.V."/>
        </authorList>
    </citation>
    <scope>NUCLEOTIDE SEQUENCE [LARGE SCALE GENOMIC DNA]</scope>
    <source>
        <strain evidence="2">NRRL Y-17796</strain>
    </source>
</reference>
<gene>
    <name evidence="1" type="ORF">CANCADRAFT_26813</name>
</gene>
<dbReference type="SUPFAM" id="SSF53474">
    <property type="entry name" value="alpha/beta-Hydrolases"/>
    <property type="match status" value="1"/>
</dbReference>
<evidence type="ECO:0000313" key="1">
    <source>
        <dbReference type="EMBL" id="ODV90140.1"/>
    </source>
</evidence>
<organism evidence="1 2">
    <name type="scientific">Tortispora caseinolytica NRRL Y-17796</name>
    <dbReference type="NCBI Taxonomy" id="767744"/>
    <lineage>
        <taxon>Eukaryota</taxon>
        <taxon>Fungi</taxon>
        <taxon>Dikarya</taxon>
        <taxon>Ascomycota</taxon>
        <taxon>Saccharomycotina</taxon>
        <taxon>Trigonopsidomycetes</taxon>
        <taxon>Trigonopsidales</taxon>
        <taxon>Trigonopsidaceae</taxon>
        <taxon>Tortispora</taxon>
    </lineage>
</organism>